<feature type="transmembrane region" description="Helical" evidence="1">
    <location>
        <begin position="73"/>
        <end position="95"/>
    </location>
</feature>
<protein>
    <submittedName>
        <fullName evidence="2">Uncharacterized protein</fullName>
    </submittedName>
</protein>
<evidence type="ECO:0000313" key="3">
    <source>
        <dbReference type="Proteomes" id="UP000315995"/>
    </source>
</evidence>
<dbReference type="Proteomes" id="UP000315995">
    <property type="component" value="Chromosome"/>
</dbReference>
<organism evidence="2 3">
    <name type="scientific">Persicimonas caeni</name>
    <dbReference type="NCBI Taxonomy" id="2292766"/>
    <lineage>
        <taxon>Bacteria</taxon>
        <taxon>Deltaproteobacteria</taxon>
        <taxon>Bradymonadales</taxon>
        <taxon>Bradymonadaceae</taxon>
        <taxon>Persicimonas</taxon>
    </lineage>
</organism>
<feature type="transmembrane region" description="Helical" evidence="1">
    <location>
        <begin position="12"/>
        <end position="29"/>
    </location>
</feature>
<reference evidence="2 3" key="1">
    <citation type="submission" date="2019-06" db="EMBL/GenBank/DDBJ databases">
        <title>Persicimonas caeni gen. nov., sp. nov., a predatory bacterium isolated from solar saltern.</title>
        <authorList>
            <person name="Wang S."/>
        </authorList>
    </citation>
    <scope>NUCLEOTIDE SEQUENCE [LARGE SCALE GENOMIC DNA]</scope>
    <source>
        <strain evidence="2 3">YN101</strain>
    </source>
</reference>
<dbReference type="EMBL" id="CP041186">
    <property type="protein sequence ID" value="QDG50826.1"/>
    <property type="molecule type" value="Genomic_DNA"/>
</dbReference>
<proteinExistence type="predicted"/>
<keyword evidence="3" id="KW-1185">Reference proteome</keyword>
<keyword evidence="1" id="KW-1133">Transmembrane helix</keyword>
<dbReference type="RefSeq" id="WP_141197318.1">
    <property type="nucleotide sequence ID" value="NZ_CP041186.1"/>
</dbReference>
<feature type="transmembrane region" description="Helical" evidence="1">
    <location>
        <begin position="35"/>
        <end position="53"/>
    </location>
</feature>
<feature type="transmembrane region" description="Helical" evidence="1">
    <location>
        <begin position="101"/>
        <end position="121"/>
    </location>
</feature>
<accession>A0A4Y6PR94</accession>
<keyword evidence="1" id="KW-0472">Membrane</keyword>
<dbReference type="OrthoDB" id="5513986at2"/>
<dbReference type="AlphaFoldDB" id="A0A4Y6PR94"/>
<accession>A0A5B8Y471</accession>
<name>A0A4Y6PR94_PERCE</name>
<keyword evidence="1" id="KW-0812">Transmembrane</keyword>
<evidence type="ECO:0000313" key="2">
    <source>
        <dbReference type="EMBL" id="QDG50826.1"/>
    </source>
</evidence>
<sequence length="137" mass="15015">MTSLETKFVDGLFWKTLIIGAVSALIGWWVMSVHFAGSVGLGVLVGAFNLRVVSWISRKILQAGAQGSTSSAFWSLLLVIKLFVLFVLTFVFVIIVGANVFGYIIGYSTFLLAIVWQLALYMGREDDLVEDGDTESL</sequence>
<evidence type="ECO:0000256" key="1">
    <source>
        <dbReference type="SAM" id="Phobius"/>
    </source>
</evidence>
<gene>
    <name evidence="2" type="ORF">FIV42_08800</name>
</gene>